<feature type="chain" id="PRO_5030797419" description="DNA breaking-rejoining protein" evidence="1">
    <location>
        <begin position="23"/>
        <end position="252"/>
    </location>
</feature>
<keyword evidence="3" id="KW-1185">Reference proteome</keyword>
<feature type="signal peptide" evidence="1">
    <location>
        <begin position="1"/>
        <end position="22"/>
    </location>
</feature>
<keyword evidence="1" id="KW-0732">Signal</keyword>
<dbReference type="RefSeq" id="WP_183552655.1">
    <property type="nucleotide sequence ID" value="NZ_JACHBX010000001.1"/>
</dbReference>
<dbReference type="AlphaFoldDB" id="A0A7X0CDB1"/>
<name>A0A7X0CDB1_9BURK</name>
<evidence type="ECO:0000256" key="1">
    <source>
        <dbReference type="SAM" id="SignalP"/>
    </source>
</evidence>
<comment type="caution">
    <text evidence="2">The sequence shown here is derived from an EMBL/GenBank/DDBJ whole genome shotgun (WGS) entry which is preliminary data.</text>
</comment>
<accession>A0A7X0CDB1</accession>
<organism evidence="2 3">
    <name type="scientific">Massilia aurea</name>
    <dbReference type="NCBI Taxonomy" id="373040"/>
    <lineage>
        <taxon>Bacteria</taxon>
        <taxon>Pseudomonadati</taxon>
        <taxon>Pseudomonadota</taxon>
        <taxon>Betaproteobacteria</taxon>
        <taxon>Burkholderiales</taxon>
        <taxon>Oxalobacteraceae</taxon>
        <taxon>Telluria group</taxon>
        <taxon>Massilia</taxon>
    </lineage>
</organism>
<gene>
    <name evidence="2" type="ORF">HD842_001429</name>
</gene>
<evidence type="ECO:0000313" key="2">
    <source>
        <dbReference type="EMBL" id="MBB6133318.1"/>
    </source>
</evidence>
<protein>
    <recommendedName>
        <fullName evidence="4">DNA breaking-rejoining protein</fullName>
    </recommendedName>
</protein>
<dbReference type="Proteomes" id="UP000540787">
    <property type="component" value="Unassembled WGS sequence"/>
</dbReference>
<evidence type="ECO:0008006" key="4">
    <source>
        <dbReference type="Google" id="ProtNLM"/>
    </source>
</evidence>
<reference evidence="2 3" key="1">
    <citation type="submission" date="2020-08" db="EMBL/GenBank/DDBJ databases">
        <title>The Agave Microbiome: Exploring the role of microbial communities in plant adaptations to desert environments.</title>
        <authorList>
            <person name="Partida-Martinez L.P."/>
        </authorList>
    </citation>
    <scope>NUCLEOTIDE SEQUENCE [LARGE SCALE GENOMIC DNA]</scope>
    <source>
        <strain evidence="2 3">AT3.2</strain>
    </source>
</reference>
<sequence>MSHALFAALYAITLLLAAPAAAQQQTDVVFAPGRHTVTLTGAIKGDADHGYLVAARAGQLLTVDFKPTNASAYINVIAPDSTGEALFVGSSGGNHFAASVPVEGSYHVLVYLMRNAARRNEVARYTLRIDLRDASAAVMSAATMPAASAPSASDALVPGTRFHATAEITCTTSAGSRPGPCKAGVIRRAGGTTTIELTTPDGGHRRIFFTNGQAMGSDAAAGLEVQRQGELQIIRIGAIEVYRVPDAFVGGG</sequence>
<dbReference type="Gene3D" id="2.60.120.380">
    <property type="match status" value="1"/>
</dbReference>
<proteinExistence type="predicted"/>
<dbReference type="EMBL" id="JACHBX010000001">
    <property type="protein sequence ID" value="MBB6133318.1"/>
    <property type="molecule type" value="Genomic_DNA"/>
</dbReference>
<evidence type="ECO:0000313" key="3">
    <source>
        <dbReference type="Proteomes" id="UP000540787"/>
    </source>
</evidence>